<dbReference type="AlphaFoldDB" id="A0A8S2N849"/>
<name>A0A8S2N849_9BILA</name>
<accession>A0A8S2N849</accession>
<dbReference type="Proteomes" id="UP000681720">
    <property type="component" value="Unassembled WGS sequence"/>
</dbReference>
<protein>
    <submittedName>
        <fullName evidence="1">Uncharacterized protein</fullName>
    </submittedName>
</protein>
<dbReference type="EMBL" id="CAJOBJ010003817">
    <property type="protein sequence ID" value="CAF3979149.1"/>
    <property type="molecule type" value="Genomic_DNA"/>
</dbReference>
<comment type="caution">
    <text evidence="1">The sequence shown here is derived from an EMBL/GenBank/DDBJ whole genome shotgun (WGS) entry which is preliminary data.</text>
</comment>
<evidence type="ECO:0000313" key="2">
    <source>
        <dbReference type="Proteomes" id="UP000681720"/>
    </source>
</evidence>
<feature type="non-terminal residue" evidence="1">
    <location>
        <position position="1"/>
    </location>
</feature>
<evidence type="ECO:0000313" key="1">
    <source>
        <dbReference type="EMBL" id="CAF3979149.1"/>
    </source>
</evidence>
<organism evidence="1 2">
    <name type="scientific">Rotaria magnacalcarata</name>
    <dbReference type="NCBI Taxonomy" id="392030"/>
    <lineage>
        <taxon>Eukaryota</taxon>
        <taxon>Metazoa</taxon>
        <taxon>Spiralia</taxon>
        <taxon>Gnathifera</taxon>
        <taxon>Rotifera</taxon>
        <taxon>Eurotatoria</taxon>
        <taxon>Bdelloidea</taxon>
        <taxon>Philodinida</taxon>
        <taxon>Philodinidae</taxon>
        <taxon>Rotaria</taxon>
    </lineage>
</organism>
<sequence>INKCASPTKLVANIDLLPMTMASLKSLRITGRNNISIVNNLLDRMPNFTCLDVSIFPSFESDVNEVQYIKQHDGNNSLINLTIRLYDMNELGAIDAIICSKLFKFEKVYYLSKLYHGIKFCQRSM</sequence>
<reference evidence="1" key="1">
    <citation type="submission" date="2021-02" db="EMBL/GenBank/DDBJ databases">
        <authorList>
            <person name="Nowell W R."/>
        </authorList>
    </citation>
    <scope>NUCLEOTIDE SEQUENCE</scope>
</reference>
<gene>
    <name evidence="1" type="ORF">GIL414_LOCUS10582</name>
</gene>
<proteinExistence type="predicted"/>